<comment type="caution">
    <text evidence="2">The sequence shown here is derived from an EMBL/GenBank/DDBJ whole genome shotgun (WGS) entry which is preliminary data.</text>
</comment>
<feature type="region of interest" description="Disordered" evidence="1">
    <location>
        <begin position="100"/>
        <end position="211"/>
    </location>
</feature>
<feature type="compositionally biased region" description="Gly residues" evidence="1">
    <location>
        <begin position="179"/>
        <end position="195"/>
    </location>
</feature>
<keyword evidence="3" id="KW-1185">Reference proteome</keyword>
<evidence type="ECO:0000313" key="2">
    <source>
        <dbReference type="EMBL" id="CAB9531176.1"/>
    </source>
</evidence>
<feature type="compositionally biased region" description="Basic and acidic residues" evidence="1">
    <location>
        <begin position="122"/>
        <end position="138"/>
    </location>
</feature>
<dbReference type="EMBL" id="CAICTM010003302">
    <property type="protein sequence ID" value="CAB9531176.1"/>
    <property type="molecule type" value="Genomic_DNA"/>
</dbReference>
<dbReference type="AlphaFoldDB" id="A0A9N8HZ62"/>
<gene>
    <name evidence="2" type="ORF">SEMRO_3304_G346470.1</name>
</gene>
<dbReference type="Proteomes" id="UP001153069">
    <property type="component" value="Unassembled WGS sequence"/>
</dbReference>
<sequence>MRKVWVRYDRALNADELPANVSTNPAHWVNRRYPDGLFFTDQGEWIISDVRDRFFNHDQPPTHTPVTTGLTSTTAYTSPGYQTVPMEEPSKQVPTLGLNQVNSDIVRPRSKPSLFSNLEGTSHMDKVTQGRIPDRFGDPGDPGGSGYHGGDDSYRGFRRKGRHGGPPGGGPPGDPWDPDGGGDPPAGPGGGGGGDGPRRKLFHAKPDSNAYPTLKSNKDFDQWYSVFITTARAQGFYALFDSNMCHWTRSLLLSSDAHTSVEGTLESVETLNWLTRVKYSTTKGSAVEFIINYDEVLARYNDSKTNEQDKLSDSIQKLFLQQAFIDIKVLNNVSAREQENMCSNGAHMSYSYEKYKEVLTNAATRFDVNHKLLVPTGRSRRANMAVIDESEDDAGQPDGMDTMDDLTHLQAFAAMRDPSV</sequence>
<accession>A0A9N8HZ62</accession>
<organism evidence="2 3">
    <name type="scientific">Seminavis robusta</name>
    <dbReference type="NCBI Taxonomy" id="568900"/>
    <lineage>
        <taxon>Eukaryota</taxon>
        <taxon>Sar</taxon>
        <taxon>Stramenopiles</taxon>
        <taxon>Ochrophyta</taxon>
        <taxon>Bacillariophyta</taxon>
        <taxon>Bacillariophyceae</taxon>
        <taxon>Bacillariophycidae</taxon>
        <taxon>Naviculales</taxon>
        <taxon>Naviculaceae</taxon>
        <taxon>Seminavis</taxon>
    </lineage>
</organism>
<evidence type="ECO:0000256" key="1">
    <source>
        <dbReference type="SAM" id="MobiDB-lite"/>
    </source>
</evidence>
<proteinExistence type="predicted"/>
<name>A0A9N8HZ62_9STRA</name>
<protein>
    <submittedName>
        <fullName evidence="2">Uncharacterized protein</fullName>
    </submittedName>
</protein>
<evidence type="ECO:0000313" key="3">
    <source>
        <dbReference type="Proteomes" id="UP001153069"/>
    </source>
</evidence>
<reference evidence="2" key="1">
    <citation type="submission" date="2020-06" db="EMBL/GenBank/DDBJ databases">
        <authorList>
            <consortium name="Plant Systems Biology data submission"/>
        </authorList>
    </citation>
    <scope>NUCLEOTIDE SEQUENCE</scope>
    <source>
        <strain evidence="2">D6</strain>
    </source>
</reference>